<keyword evidence="4" id="KW-0676">Redox-active center</keyword>
<dbReference type="InterPro" id="IPR013766">
    <property type="entry name" value="Thioredoxin_domain"/>
</dbReference>
<dbReference type="PANTHER" id="PTHR42852:SF6">
    <property type="entry name" value="THIOL:DISULFIDE INTERCHANGE PROTEIN DSBE"/>
    <property type="match status" value="1"/>
</dbReference>
<proteinExistence type="predicted"/>
<dbReference type="Proteomes" id="UP001549749">
    <property type="component" value="Unassembled WGS sequence"/>
</dbReference>
<dbReference type="Pfam" id="PF14289">
    <property type="entry name" value="DUF4369"/>
    <property type="match status" value="1"/>
</dbReference>
<dbReference type="InterPro" id="IPR025380">
    <property type="entry name" value="DUF4369"/>
</dbReference>
<gene>
    <name evidence="7" type="ORF">ABR189_07015</name>
</gene>
<dbReference type="EMBL" id="JBEXAC010000001">
    <property type="protein sequence ID" value="MET6997112.1"/>
    <property type="molecule type" value="Genomic_DNA"/>
</dbReference>
<evidence type="ECO:0000256" key="3">
    <source>
        <dbReference type="ARBA" id="ARBA00023157"/>
    </source>
</evidence>
<sequence>MDNPYRILGKALLGSYMLCSTFLVHAQTIRVSGSVAGKPDGTKVYLYADSSMRKALDSSILTAGRFDYSAVPSGSIYKVRVAKSYQDALFITEGVPVEISIDGKAMTVKGGPLQQRLEEYEQLSLRHQAEWQRVNPLLEAAGDDLKKKEALLPVTNKIFIQQLEDNLQQVKANAGNLLGGYIAGRNAYAWRLEDLDTLIPWLKTGHTPAYYLDPLLRKQAELKATVITGLPAADFTLKTPAGKQINLFRELAQHKYVLIDFWASWCAPCRAGNKELKPVYDRFRKKGFEIISISFDTDPAKWKKALQEDGIPWKQVILPENFKSELAAYYKVSSLPTTFLIDNTQQVIDQKMTHEQLETFLEASLK</sequence>
<dbReference type="PANTHER" id="PTHR42852">
    <property type="entry name" value="THIOL:DISULFIDE INTERCHANGE PROTEIN DSBE"/>
    <property type="match status" value="1"/>
</dbReference>
<dbReference type="InterPro" id="IPR036249">
    <property type="entry name" value="Thioredoxin-like_sf"/>
</dbReference>
<name>A0ABV2T250_9BACT</name>
<dbReference type="RefSeq" id="WP_354659751.1">
    <property type="nucleotide sequence ID" value="NZ_JBEXAC010000001.1"/>
</dbReference>
<evidence type="ECO:0000256" key="1">
    <source>
        <dbReference type="ARBA" id="ARBA00004196"/>
    </source>
</evidence>
<keyword evidence="3" id="KW-1015">Disulfide bond</keyword>
<reference evidence="7 8" key="1">
    <citation type="submission" date="2024-06" db="EMBL/GenBank/DDBJ databases">
        <title>Chitinophaga defluvii sp. nov., isolated from municipal sewage.</title>
        <authorList>
            <person name="Zhang L."/>
        </authorList>
    </citation>
    <scope>NUCLEOTIDE SEQUENCE [LARGE SCALE GENOMIC DNA]</scope>
    <source>
        <strain evidence="7 8">H8</strain>
    </source>
</reference>
<keyword evidence="8" id="KW-1185">Reference proteome</keyword>
<dbReference type="Pfam" id="PF13905">
    <property type="entry name" value="Thioredoxin_8"/>
    <property type="match status" value="1"/>
</dbReference>
<feature type="chain" id="PRO_5047261935" evidence="5">
    <location>
        <begin position="27"/>
        <end position="366"/>
    </location>
</feature>
<feature type="domain" description="Thioredoxin" evidence="6">
    <location>
        <begin position="226"/>
        <end position="366"/>
    </location>
</feature>
<feature type="signal peptide" evidence="5">
    <location>
        <begin position="1"/>
        <end position="26"/>
    </location>
</feature>
<comment type="caution">
    <text evidence="7">The sequence shown here is derived from an EMBL/GenBank/DDBJ whole genome shotgun (WGS) entry which is preliminary data.</text>
</comment>
<dbReference type="SUPFAM" id="SSF52833">
    <property type="entry name" value="Thioredoxin-like"/>
    <property type="match status" value="1"/>
</dbReference>
<dbReference type="CDD" id="cd02966">
    <property type="entry name" value="TlpA_like_family"/>
    <property type="match status" value="1"/>
</dbReference>
<evidence type="ECO:0000256" key="2">
    <source>
        <dbReference type="ARBA" id="ARBA00022748"/>
    </source>
</evidence>
<evidence type="ECO:0000259" key="6">
    <source>
        <dbReference type="PROSITE" id="PS51352"/>
    </source>
</evidence>
<keyword evidence="5" id="KW-0732">Signal</keyword>
<accession>A0ABV2T250</accession>
<dbReference type="InterPro" id="IPR012336">
    <property type="entry name" value="Thioredoxin-like_fold"/>
</dbReference>
<dbReference type="PROSITE" id="PS00194">
    <property type="entry name" value="THIOREDOXIN_1"/>
    <property type="match status" value="1"/>
</dbReference>
<dbReference type="PROSITE" id="PS51352">
    <property type="entry name" value="THIOREDOXIN_2"/>
    <property type="match status" value="1"/>
</dbReference>
<evidence type="ECO:0000256" key="5">
    <source>
        <dbReference type="SAM" id="SignalP"/>
    </source>
</evidence>
<dbReference type="InterPro" id="IPR050553">
    <property type="entry name" value="Thioredoxin_ResA/DsbE_sf"/>
</dbReference>
<evidence type="ECO:0000313" key="8">
    <source>
        <dbReference type="Proteomes" id="UP001549749"/>
    </source>
</evidence>
<evidence type="ECO:0000313" key="7">
    <source>
        <dbReference type="EMBL" id="MET6997112.1"/>
    </source>
</evidence>
<protein>
    <submittedName>
        <fullName evidence="7">TlpA disulfide reductase family protein</fullName>
    </submittedName>
</protein>
<evidence type="ECO:0000256" key="4">
    <source>
        <dbReference type="ARBA" id="ARBA00023284"/>
    </source>
</evidence>
<dbReference type="Gene3D" id="3.40.30.10">
    <property type="entry name" value="Glutaredoxin"/>
    <property type="match status" value="1"/>
</dbReference>
<comment type="subcellular location">
    <subcellularLocation>
        <location evidence="1">Cell envelope</location>
    </subcellularLocation>
</comment>
<dbReference type="InterPro" id="IPR017937">
    <property type="entry name" value="Thioredoxin_CS"/>
</dbReference>
<keyword evidence="2" id="KW-0201">Cytochrome c-type biogenesis</keyword>
<organism evidence="7 8">
    <name type="scientific">Chitinophaga defluvii</name>
    <dbReference type="NCBI Taxonomy" id="3163343"/>
    <lineage>
        <taxon>Bacteria</taxon>
        <taxon>Pseudomonadati</taxon>
        <taxon>Bacteroidota</taxon>
        <taxon>Chitinophagia</taxon>
        <taxon>Chitinophagales</taxon>
        <taxon>Chitinophagaceae</taxon>
        <taxon>Chitinophaga</taxon>
    </lineage>
</organism>